<evidence type="ECO:0000313" key="3">
    <source>
        <dbReference type="Proteomes" id="UP000765509"/>
    </source>
</evidence>
<proteinExistence type="predicted"/>
<reference evidence="2" key="1">
    <citation type="submission" date="2021-03" db="EMBL/GenBank/DDBJ databases">
        <title>Draft genome sequence of rust myrtle Austropuccinia psidii MF-1, a brazilian biotype.</title>
        <authorList>
            <person name="Quecine M.C."/>
            <person name="Pachon D.M.R."/>
            <person name="Bonatelli M.L."/>
            <person name="Correr F.H."/>
            <person name="Franceschini L.M."/>
            <person name="Leite T.F."/>
            <person name="Margarido G.R.A."/>
            <person name="Almeida C.A."/>
            <person name="Ferrarezi J.A."/>
            <person name="Labate C.A."/>
        </authorList>
    </citation>
    <scope>NUCLEOTIDE SEQUENCE</scope>
    <source>
        <strain evidence="2">MF-1</strain>
    </source>
</reference>
<keyword evidence="3" id="KW-1185">Reference proteome</keyword>
<name>A0A9Q3PS06_9BASI</name>
<evidence type="ECO:0000313" key="2">
    <source>
        <dbReference type="EMBL" id="MBW0572028.1"/>
    </source>
</evidence>
<protein>
    <submittedName>
        <fullName evidence="2">Uncharacterized protein</fullName>
    </submittedName>
</protein>
<organism evidence="2 3">
    <name type="scientific">Austropuccinia psidii MF-1</name>
    <dbReference type="NCBI Taxonomy" id="1389203"/>
    <lineage>
        <taxon>Eukaryota</taxon>
        <taxon>Fungi</taxon>
        <taxon>Dikarya</taxon>
        <taxon>Basidiomycota</taxon>
        <taxon>Pucciniomycotina</taxon>
        <taxon>Pucciniomycetes</taxon>
        <taxon>Pucciniales</taxon>
        <taxon>Sphaerophragmiaceae</taxon>
        <taxon>Austropuccinia</taxon>
    </lineage>
</organism>
<feature type="compositionally biased region" description="Basic and acidic residues" evidence="1">
    <location>
        <begin position="151"/>
        <end position="168"/>
    </location>
</feature>
<accession>A0A9Q3PS06</accession>
<feature type="compositionally biased region" description="Polar residues" evidence="1">
    <location>
        <begin position="134"/>
        <end position="149"/>
    </location>
</feature>
<dbReference type="Proteomes" id="UP000765509">
    <property type="component" value="Unassembled WGS sequence"/>
</dbReference>
<dbReference type="EMBL" id="AVOT02089334">
    <property type="protein sequence ID" value="MBW0572028.1"/>
    <property type="molecule type" value="Genomic_DNA"/>
</dbReference>
<feature type="region of interest" description="Disordered" evidence="1">
    <location>
        <begin position="116"/>
        <end position="168"/>
    </location>
</feature>
<gene>
    <name evidence="2" type="ORF">O181_111743</name>
</gene>
<comment type="caution">
    <text evidence="2">The sequence shown here is derived from an EMBL/GenBank/DDBJ whole genome shotgun (WGS) entry which is preliminary data.</text>
</comment>
<sequence length="268" mass="29858">MTNIRGCQHSIQSDGAGLRGRINLSKEERKGKLPRQTESTKGRALSQRKVKEMPLISEPVLELIQAVQHIVQGHVLVNFATNTPRIDALLAHPQKAPQTGGDSKILQWMESTIIQTSNQKDQGVPYQKEGGNQGKSPSSFKQQAPSQPTLPRREEEKGNELEKTTFPKLQDFKTKKRCHGKCLQHGQNLDGIQGHGGANNETTSFPKEIALSQNFLSTLKRLKNSILPVKEIKNSLLSVQPRTNDLSSLTKIDVQNKKEIDKSFCNQL</sequence>
<evidence type="ECO:0000256" key="1">
    <source>
        <dbReference type="SAM" id="MobiDB-lite"/>
    </source>
</evidence>
<dbReference type="AlphaFoldDB" id="A0A9Q3PS06"/>